<keyword evidence="2" id="KW-1185">Reference proteome</keyword>
<proteinExistence type="predicted"/>
<reference evidence="1 2" key="1">
    <citation type="submission" date="2024-02" db="EMBL/GenBank/DDBJ databases">
        <title>Genome analysis and characterization of Microbaculum marinisediminis sp. nov., isolated from marine sediment.</title>
        <authorList>
            <person name="Du Z.-J."/>
            <person name="Ye Y.-Q."/>
            <person name="Zhang Z.-R."/>
            <person name="Yuan S.-M."/>
            <person name="Zhang X.-Y."/>
        </authorList>
    </citation>
    <scope>NUCLEOTIDE SEQUENCE [LARGE SCALE GENOMIC DNA]</scope>
    <source>
        <strain evidence="1 2">SDUM1044001</strain>
    </source>
</reference>
<dbReference type="RefSeq" id="WP_340328478.1">
    <property type="nucleotide sequence ID" value="NZ_JAZHOF010000002.1"/>
</dbReference>
<dbReference type="EMBL" id="JAZHOF010000002">
    <property type="protein sequence ID" value="MEJ8570732.1"/>
    <property type="molecule type" value="Genomic_DNA"/>
</dbReference>
<evidence type="ECO:0000313" key="2">
    <source>
        <dbReference type="Proteomes" id="UP001378188"/>
    </source>
</evidence>
<organism evidence="1 2">
    <name type="scientific">Microbaculum marinum</name>
    <dbReference type="NCBI Taxonomy" id="1764581"/>
    <lineage>
        <taxon>Bacteria</taxon>
        <taxon>Pseudomonadati</taxon>
        <taxon>Pseudomonadota</taxon>
        <taxon>Alphaproteobacteria</taxon>
        <taxon>Hyphomicrobiales</taxon>
        <taxon>Tepidamorphaceae</taxon>
        <taxon>Microbaculum</taxon>
    </lineage>
</organism>
<protein>
    <submittedName>
        <fullName evidence="1">Uncharacterized protein</fullName>
    </submittedName>
</protein>
<sequence length="248" mass="27333">MVLTTEFKSGGYRYVSGVFQYSGGVAALPGHRLVRVRFSTQLPLVEGMKRAESITASQGRPAKAICAFELRSPAPFTEAGFRTFNELYVGQLDAWGVIDGDRNPVARSNVCPMNAPPPEPSVHAFTFAVQGDGPPSAAISGSAEAPEGKVNYRDHIVALGDTSKPALLKKAEFVVNEMERRFHALDFRWSDVTTSQIYSVHNIHPLMSRDLLLGGAARSELVWHFCRPPVVGMEFEMDCRIVHEEWVV</sequence>
<name>A0AAW9RBA4_9HYPH</name>
<dbReference type="Proteomes" id="UP001378188">
    <property type="component" value="Unassembled WGS sequence"/>
</dbReference>
<accession>A0AAW9RBA4</accession>
<evidence type="ECO:0000313" key="1">
    <source>
        <dbReference type="EMBL" id="MEJ8570732.1"/>
    </source>
</evidence>
<comment type="caution">
    <text evidence="1">The sequence shown here is derived from an EMBL/GenBank/DDBJ whole genome shotgun (WGS) entry which is preliminary data.</text>
</comment>
<gene>
    <name evidence="1" type="ORF">V3328_04565</name>
</gene>
<dbReference type="AlphaFoldDB" id="A0AAW9RBA4"/>